<accession>A0A437AJH9</accession>
<gene>
    <name evidence="2" type="ORF">TUBRATIS_22130</name>
</gene>
<feature type="transmembrane region" description="Helical" evidence="1">
    <location>
        <begin position="289"/>
        <end position="316"/>
    </location>
</feature>
<comment type="caution">
    <text evidence="2">The sequence shown here is derived from an EMBL/GenBank/DDBJ whole genome shotgun (WGS) entry which is preliminary data.</text>
</comment>
<evidence type="ECO:0000313" key="2">
    <source>
        <dbReference type="EMBL" id="RVD91331.1"/>
    </source>
</evidence>
<keyword evidence="1" id="KW-0472">Membrane</keyword>
<protein>
    <submittedName>
        <fullName evidence="2">Uncharacterized protein</fullName>
    </submittedName>
</protein>
<feature type="transmembrane region" description="Helical" evidence="1">
    <location>
        <begin position="260"/>
        <end position="277"/>
    </location>
</feature>
<dbReference type="Proteomes" id="UP000282876">
    <property type="component" value="Unassembled WGS sequence"/>
</dbReference>
<reference evidence="2 3" key="1">
    <citation type="submission" date="2018-10" db="EMBL/GenBank/DDBJ databases">
        <title>Draft genome sequence of the microsporidian Tubulinosema ratisbonensis.</title>
        <authorList>
            <person name="Polonais V."/>
            <person name="Peyretaillade E."/>
            <person name="Niehus S."/>
            <person name="Wawrzyniak I."/>
            <person name="Franchet A."/>
            <person name="Gaspin C."/>
            <person name="Reichstadt M."/>
            <person name="Belser C."/>
            <person name="Labadie K."/>
            <person name="Delbac F."/>
            <person name="Ferrandon D."/>
        </authorList>
    </citation>
    <scope>NUCLEOTIDE SEQUENCE [LARGE SCALE GENOMIC DNA]</scope>
    <source>
        <strain evidence="2 3">Franzen</strain>
    </source>
</reference>
<dbReference type="EMBL" id="RCSS01000564">
    <property type="protein sequence ID" value="RVD91331.1"/>
    <property type="molecule type" value="Genomic_DNA"/>
</dbReference>
<proteinExistence type="predicted"/>
<dbReference type="AlphaFoldDB" id="A0A437AJH9"/>
<dbReference type="VEuPathDB" id="MicrosporidiaDB:TUBRATIS_22130"/>
<keyword evidence="3" id="KW-1185">Reference proteome</keyword>
<keyword evidence="1" id="KW-0812">Transmembrane</keyword>
<keyword evidence="1" id="KW-1133">Transmembrane helix</keyword>
<organism evidence="2 3">
    <name type="scientific">Tubulinosema ratisbonensis</name>
    <dbReference type="NCBI Taxonomy" id="291195"/>
    <lineage>
        <taxon>Eukaryota</taxon>
        <taxon>Fungi</taxon>
        <taxon>Fungi incertae sedis</taxon>
        <taxon>Microsporidia</taxon>
        <taxon>Tubulinosematoidea</taxon>
        <taxon>Tubulinosematidae</taxon>
        <taxon>Tubulinosema</taxon>
    </lineage>
</organism>
<dbReference type="OrthoDB" id="2190329at2759"/>
<sequence length="321" mass="38402">MILLKILANLEFVNKHKRKIQFIILGCCFYFLKIEKCKNKVLTDESLFDKMKTKDKLVLGNSKNLTEYNEFKTFSLNNMSPNDTILILGKKEDEFYFEKLIHNIKNAKVCTKNIKILLGEVNHTSLKCLYFCILKINFSDFNCTLIDPLRNWQPNSDLLFLTYDYFPPKQSLNLHFMNEFPLNVNFIEINITPSTKDLRTFLLYLRALHNIHSHSLGNYYYIPFENYHLSLLSLVPFLGCNFIFMLFSGFKRNMNISLKYFYPLIFYYFPFSFIFFITNDSIFNSYCSFIFVLFNFKIGLVYHFLIFLRNIFYFVFRMKGE</sequence>
<feature type="transmembrane region" description="Helical" evidence="1">
    <location>
        <begin position="227"/>
        <end position="248"/>
    </location>
</feature>
<evidence type="ECO:0000313" key="3">
    <source>
        <dbReference type="Proteomes" id="UP000282876"/>
    </source>
</evidence>
<name>A0A437AJH9_9MICR</name>
<evidence type="ECO:0000256" key="1">
    <source>
        <dbReference type="SAM" id="Phobius"/>
    </source>
</evidence>